<evidence type="ECO:0000313" key="1">
    <source>
        <dbReference type="Ensembl" id="ENSMSIP00000030964.1"/>
    </source>
</evidence>
<accession>A0A8C6N2P5</accession>
<dbReference type="AlphaFoldDB" id="A0A8C6N2P5"/>
<keyword evidence="2" id="KW-1185">Reference proteome</keyword>
<reference evidence="1" key="2">
    <citation type="submission" date="2025-09" db="UniProtKB">
        <authorList>
            <consortium name="Ensembl"/>
        </authorList>
    </citation>
    <scope>IDENTIFICATION</scope>
</reference>
<organism evidence="1 2">
    <name type="scientific">Mus spicilegus</name>
    <name type="common">Mound-building mouse</name>
    <dbReference type="NCBI Taxonomy" id="10103"/>
    <lineage>
        <taxon>Eukaryota</taxon>
        <taxon>Metazoa</taxon>
        <taxon>Chordata</taxon>
        <taxon>Craniata</taxon>
        <taxon>Vertebrata</taxon>
        <taxon>Euteleostomi</taxon>
        <taxon>Mammalia</taxon>
        <taxon>Eutheria</taxon>
        <taxon>Euarchontoglires</taxon>
        <taxon>Glires</taxon>
        <taxon>Rodentia</taxon>
        <taxon>Myomorpha</taxon>
        <taxon>Muroidea</taxon>
        <taxon>Muridae</taxon>
        <taxon>Murinae</taxon>
        <taxon>Mus</taxon>
        <taxon>Mus</taxon>
    </lineage>
</organism>
<sequence length="68" mass="7844">WGSYLAQCYVGDASVEPNPLQMPNFSTNYGFLEHKGREGANFTYLSYEFYVWAVHVPPPHDKQNTNKM</sequence>
<dbReference type="Proteomes" id="UP000694415">
    <property type="component" value="Unplaced"/>
</dbReference>
<proteinExistence type="predicted"/>
<reference evidence="1" key="1">
    <citation type="submission" date="2025-08" db="UniProtKB">
        <authorList>
            <consortium name="Ensembl"/>
        </authorList>
    </citation>
    <scope>IDENTIFICATION</scope>
</reference>
<evidence type="ECO:0000313" key="2">
    <source>
        <dbReference type="Proteomes" id="UP000694415"/>
    </source>
</evidence>
<name>A0A8C6N2P5_MUSSI</name>
<dbReference type="Ensembl" id="ENSMSIT00000039027.1">
    <property type="protein sequence ID" value="ENSMSIP00000030964.1"/>
    <property type="gene ID" value="ENSMSIG00000025935.1"/>
</dbReference>
<protein>
    <submittedName>
        <fullName evidence="1">Uncharacterized protein</fullName>
    </submittedName>
</protein>